<dbReference type="SMART" id="SM00862">
    <property type="entry name" value="Trans_reg_C"/>
    <property type="match status" value="1"/>
</dbReference>
<sequence length="791" mass="83855">MECFGGGGADYGGMPMTALSRELGAPDPAGPQLCPVQIRLLGRFAVYRGEVRVAPRVFGGRQARRLLRLLAVRRGTLLSKDAAAEALWADRLPADPGGNVEILVSRIRGALGDRSLIETGPAGYTLVGDERIAVDTEVFAAGVARGRALLGTDPGAALGTLTEALALWRGEPLLEDTDAEWSRAPRRRWADALLQALDAAATAALAVGDAGTAASWARIACQRQPLREVSALLLVRALAAGGDRAAALTAFDAFRARLAEELGVDPSAAALALRQRVLLDEVATVPGPRPERGAALAESARDLLALVSVLERPTPAGLAAAVTGRGLRETLTELEGLRRHGFVQARPDGWVSAGPQWAVVEPARRARLHLLLAETLEGRGADPIEVAMHLSAGGAHDGAARSLAAAADDRLRRIRDEEALRCAEAGLAQPAPGPHRSTLLAVRAEVYRRRGQLARARADLVSALEDTAAHPDRSRLLARLAILETRSRSTALGDELAKLAIAEAGADPAARGQALAAAAIIDLTLPRFGRARRRFRQAQALLELAGDPHGAARLAYWRSMASFMTGRVAQAEQELNLLVQLPLLPQELLRLWYPRTSRGYARVFLGRLDEALADIEAALTWARSVDHPAVQCNCLWQRSEALAAVGATDRALDSAQAALELARRMGHAEGIAAAQRGLGIAWQAAGEAGRAELAFRRSMAAARRVPLFAGWASARLGLVLVQQGRLSEAAPMIDAAVAHAIPLVRHEGRWAYAELLHARADPAAARVAQDALQAARSAGHLALVPRLAALT</sequence>
<organism evidence="7 8">
    <name type="scientific">Nocardia terpenica</name>
    <dbReference type="NCBI Taxonomy" id="455432"/>
    <lineage>
        <taxon>Bacteria</taxon>
        <taxon>Bacillati</taxon>
        <taxon>Actinomycetota</taxon>
        <taxon>Actinomycetes</taxon>
        <taxon>Mycobacteriales</taxon>
        <taxon>Nocardiaceae</taxon>
        <taxon>Nocardia</taxon>
    </lineage>
</organism>
<reference evidence="7 8" key="1">
    <citation type="journal article" date="2019" name="ACS Chem. Biol.">
        <title>Identification and Mobilization of a Cryptic Antibiotic Biosynthesis Gene Locus from a Human-Pathogenic Nocardia Isolate.</title>
        <authorList>
            <person name="Herisse M."/>
            <person name="Ishida K."/>
            <person name="Porter J.L."/>
            <person name="Howden B."/>
            <person name="Hertweck C."/>
            <person name="Stinear T.P."/>
            <person name="Pidot S.J."/>
        </authorList>
    </citation>
    <scope>NUCLEOTIDE SEQUENCE [LARGE SCALE GENOMIC DNA]</scope>
    <source>
        <strain evidence="7 8">AUSMDU00012715</strain>
    </source>
</reference>
<dbReference type="InterPro" id="IPR016032">
    <property type="entry name" value="Sig_transdc_resp-reg_C-effctor"/>
</dbReference>
<dbReference type="Gene3D" id="1.10.10.10">
    <property type="entry name" value="Winged helix-like DNA-binding domain superfamily/Winged helix DNA-binding domain"/>
    <property type="match status" value="1"/>
</dbReference>
<dbReference type="InterPro" id="IPR001867">
    <property type="entry name" value="OmpR/PhoB-type_DNA-bd"/>
</dbReference>
<feature type="domain" description="OmpR/PhoB-type" evidence="5">
    <location>
        <begin position="50"/>
        <end position="126"/>
    </location>
</feature>
<dbReference type="EMBL" id="CP046173">
    <property type="protein sequence ID" value="QIS20198.1"/>
    <property type="molecule type" value="Genomic_DNA"/>
</dbReference>
<protein>
    <recommendedName>
        <fullName evidence="9">OmpR/PhoB-type domain-containing protein</fullName>
    </recommendedName>
</protein>
<gene>
    <name evidence="7" type="ORF">F6W96_19790</name>
</gene>
<accession>A0A6G9Z3U5</accession>
<dbReference type="InterPro" id="IPR051677">
    <property type="entry name" value="AfsR-DnrI-RedD_regulator"/>
</dbReference>
<dbReference type="PANTHER" id="PTHR35807">
    <property type="entry name" value="TRANSCRIPTIONAL REGULATOR REDD-RELATED"/>
    <property type="match status" value="1"/>
</dbReference>
<dbReference type="SMART" id="SM01043">
    <property type="entry name" value="BTAD"/>
    <property type="match status" value="1"/>
</dbReference>
<evidence type="ECO:0008006" key="9">
    <source>
        <dbReference type="Google" id="ProtNLM"/>
    </source>
</evidence>
<feature type="domain" description="Bacterial transcriptional activator" evidence="6">
    <location>
        <begin position="134"/>
        <end position="278"/>
    </location>
</feature>
<keyword evidence="4" id="KW-0804">Transcription</keyword>
<name>A0A6G9Z3U5_9NOCA</name>
<keyword evidence="2" id="KW-0805">Transcription regulation</keyword>
<dbReference type="GO" id="GO:0003677">
    <property type="term" value="F:DNA binding"/>
    <property type="evidence" value="ECO:0007669"/>
    <property type="project" value="UniProtKB-KW"/>
</dbReference>
<dbReference type="SUPFAM" id="SSF48452">
    <property type="entry name" value="TPR-like"/>
    <property type="match status" value="2"/>
</dbReference>
<keyword evidence="3" id="KW-0238">DNA-binding</keyword>
<evidence type="ECO:0000256" key="2">
    <source>
        <dbReference type="ARBA" id="ARBA00023015"/>
    </source>
</evidence>
<dbReference type="Gene3D" id="1.25.40.10">
    <property type="entry name" value="Tetratricopeptide repeat domain"/>
    <property type="match status" value="3"/>
</dbReference>
<dbReference type="Proteomes" id="UP000500953">
    <property type="component" value="Chromosome"/>
</dbReference>
<dbReference type="GO" id="GO:0000160">
    <property type="term" value="P:phosphorelay signal transduction system"/>
    <property type="evidence" value="ECO:0007669"/>
    <property type="project" value="InterPro"/>
</dbReference>
<evidence type="ECO:0000256" key="4">
    <source>
        <dbReference type="ARBA" id="ARBA00023163"/>
    </source>
</evidence>
<dbReference type="Pfam" id="PF03704">
    <property type="entry name" value="BTAD"/>
    <property type="match status" value="1"/>
</dbReference>
<evidence type="ECO:0000259" key="5">
    <source>
        <dbReference type="SMART" id="SM00862"/>
    </source>
</evidence>
<dbReference type="InterPro" id="IPR005158">
    <property type="entry name" value="BTAD"/>
</dbReference>
<proteinExistence type="inferred from homology"/>
<comment type="similarity">
    <text evidence="1">Belongs to the AfsR/DnrI/RedD regulatory family.</text>
</comment>
<evidence type="ECO:0000259" key="6">
    <source>
        <dbReference type="SMART" id="SM01043"/>
    </source>
</evidence>
<dbReference type="InterPro" id="IPR036388">
    <property type="entry name" value="WH-like_DNA-bd_sf"/>
</dbReference>
<dbReference type="GO" id="GO:0006355">
    <property type="term" value="P:regulation of DNA-templated transcription"/>
    <property type="evidence" value="ECO:0007669"/>
    <property type="project" value="InterPro"/>
</dbReference>
<dbReference type="InterPro" id="IPR011990">
    <property type="entry name" value="TPR-like_helical_dom_sf"/>
</dbReference>
<evidence type="ECO:0000313" key="7">
    <source>
        <dbReference type="EMBL" id="QIS20198.1"/>
    </source>
</evidence>
<dbReference type="AlphaFoldDB" id="A0A6G9Z3U5"/>
<evidence type="ECO:0000256" key="1">
    <source>
        <dbReference type="ARBA" id="ARBA00005820"/>
    </source>
</evidence>
<dbReference type="PANTHER" id="PTHR35807:SF1">
    <property type="entry name" value="TRANSCRIPTIONAL REGULATOR REDD"/>
    <property type="match status" value="1"/>
</dbReference>
<evidence type="ECO:0000256" key="3">
    <source>
        <dbReference type="ARBA" id="ARBA00023125"/>
    </source>
</evidence>
<dbReference type="SUPFAM" id="SSF46894">
    <property type="entry name" value="C-terminal effector domain of the bipartite response regulators"/>
    <property type="match status" value="1"/>
</dbReference>
<evidence type="ECO:0000313" key="8">
    <source>
        <dbReference type="Proteomes" id="UP000500953"/>
    </source>
</evidence>